<keyword evidence="6" id="KW-1185">Reference proteome</keyword>
<comment type="caution">
    <text evidence="5">The sequence shown here is derived from an EMBL/GenBank/DDBJ whole genome shotgun (WGS) entry which is preliminary data.</text>
</comment>
<feature type="compositionally biased region" description="Low complexity" evidence="1">
    <location>
        <begin position="105"/>
        <end position="126"/>
    </location>
</feature>
<proteinExistence type="predicted"/>
<name>A0A2C6KUR0_9APIC</name>
<dbReference type="RefSeq" id="XP_067921759.1">
    <property type="nucleotide sequence ID" value="XM_068066268.1"/>
</dbReference>
<feature type="region of interest" description="Disordered" evidence="1">
    <location>
        <begin position="932"/>
        <end position="983"/>
    </location>
</feature>
<dbReference type="VEuPathDB" id="ToxoDB:CSUI_006103"/>
<dbReference type="OrthoDB" id="744564at2759"/>
<dbReference type="InterPro" id="IPR028222">
    <property type="entry name" value="AP5Z1"/>
</dbReference>
<dbReference type="PANTHER" id="PTHR46488:SF1">
    <property type="entry name" value="AP-5 COMPLEX SUBUNIT ZETA-1"/>
    <property type="match status" value="1"/>
</dbReference>
<feature type="region of interest" description="Disordered" evidence="1">
    <location>
        <begin position="94"/>
        <end position="135"/>
    </location>
</feature>
<dbReference type="Proteomes" id="UP000221165">
    <property type="component" value="Unassembled WGS sequence"/>
</dbReference>
<feature type="compositionally biased region" description="Polar residues" evidence="1">
    <location>
        <begin position="957"/>
        <end position="966"/>
    </location>
</feature>
<feature type="region of interest" description="Disordered" evidence="1">
    <location>
        <begin position="295"/>
        <end position="420"/>
    </location>
</feature>
<feature type="region of interest" description="Disordered" evidence="1">
    <location>
        <begin position="503"/>
        <end position="530"/>
    </location>
</feature>
<feature type="region of interest" description="Disordered" evidence="1">
    <location>
        <begin position="783"/>
        <end position="857"/>
    </location>
</feature>
<feature type="compositionally biased region" description="Low complexity" evidence="1">
    <location>
        <begin position="783"/>
        <end position="804"/>
    </location>
</feature>
<dbReference type="GeneID" id="94429479"/>
<dbReference type="Pfam" id="PF14764">
    <property type="entry name" value="SPG48"/>
    <property type="match status" value="1"/>
</dbReference>
<dbReference type="PANTHER" id="PTHR46488">
    <property type="entry name" value="AP-5 COMPLEX SUBUNIT ZETA-1"/>
    <property type="match status" value="1"/>
</dbReference>
<feature type="domain" description="AP-5 complex subunit zeta-1 ARM repeats" evidence="2">
    <location>
        <begin position="1138"/>
        <end position="1252"/>
    </location>
</feature>
<feature type="domain" description="AP-5 complex subunit zeta-1 C-terminal TPR" evidence="4">
    <location>
        <begin position="1267"/>
        <end position="1491"/>
    </location>
</feature>
<dbReference type="InterPro" id="IPR056857">
    <property type="entry name" value="TPR_AP5Z1_N"/>
</dbReference>
<feature type="compositionally biased region" description="Basic and acidic residues" evidence="1">
    <location>
        <begin position="1646"/>
        <end position="1663"/>
    </location>
</feature>
<feature type="domain" description="AP-5 complex subunit zeta-1 N-terminal TPR" evidence="3">
    <location>
        <begin position="705"/>
        <end position="752"/>
    </location>
</feature>
<feature type="compositionally biased region" description="Acidic residues" evidence="1">
    <location>
        <begin position="297"/>
        <end position="308"/>
    </location>
</feature>
<gene>
    <name evidence="5" type="ORF">CSUI_006103</name>
</gene>
<dbReference type="InterPro" id="IPR056856">
    <property type="entry name" value="TPR_AP5Z1_C"/>
</dbReference>
<feature type="compositionally biased region" description="Polar residues" evidence="1">
    <location>
        <begin position="326"/>
        <end position="337"/>
    </location>
</feature>
<protein>
    <submittedName>
        <fullName evidence="5">Uncharacterized protein</fullName>
    </submittedName>
</protein>
<organism evidence="5 6">
    <name type="scientific">Cystoisospora suis</name>
    <dbReference type="NCBI Taxonomy" id="483139"/>
    <lineage>
        <taxon>Eukaryota</taxon>
        <taxon>Sar</taxon>
        <taxon>Alveolata</taxon>
        <taxon>Apicomplexa</taxon>
        <taxon>Conoidasida</taxon>
        <taxon>Coccidia</taxon>
        <taxon>Eucoccidiorida</taxon>
        <taxon>Eimeriorina</taxon>
        <taxon>Sarcocystidae</taxon>
        <taxon>Cystoisospora</taxon>
    </lineage>
</organism>
<feature type="compositionally biased region" description="Basic and acidic residues" evidence="1">
    <location>
        <begin position="848"/>
        <end position="857"/>
    </location>
</feature>
<feature type="compositionally biased region" description="Polar residues" evidence="1">
    <location>
        <begin position="882"/>
        <end position="892"/>
    </location>
</feature>
<dbReference type="EMBL" id="MIGC01003036">
    <property type="protein sequence ID" value="PHJ20068.1"/>
    <property type="molecule type" value="Genomic_DNA"/>
</dbReference>
<reference evidence="5 6" key="1">
    <citation type="journal article" date="2017" name="Int. J. Parasitol.">
        <title>The genome of the protozoan parasite Cystoisospora suis and a reverse vaccinology approach to identify vaccine candidates.</title>
        <authorList>
            <person name="Palmieri N."/>
            <person name="Shrestha A."/>
            <person name="Ruttkowski B."/>
            <person name="Beck T."/>
            <person name="Vogl C."/>
            <person name="Tomley F."/>
            <person name="Blake D.P."/>
            <person name="Joachim A."/>
        </authorList>
    </citation>
    <scope>NUCLEOTIDE SEQUENCE [LARGE SCALE GENOMIC DNA]</scope>
    <source>
        <strain evidence="5 6">Wien I</strain>
    </source>
</reference>
<dbReference type="InterPro" id="IPR055450">
    <property type="entry name" value="AP5Z1_ARM"/>
</dbReference>
<feature type="region of interest" description="Disordered" evidence="1">
    <location>
        <begin position="1925"/>
        <end position="1970"/>
    </location>
</feature>
<feature type="compositionally biased region" description="Basic and acidic residues" evidence="1">
    <location>
        <begin position="1947"/>
        <end position="1957"/>
    </location>
</feature>
<sequence>MRVSYLLVAQASYMRLLIHRVQLELYALLVSSGEFASLPTRLLAALLIKTLAAISSSPPVSLFSVSSLSSHLPPLTTSLAGDGVFCRDGHPSEGRSFEDGSLSEKCSTPCSTSVSSSSSSIKIPGSETSPGGVGGDGSPRLLFVDVVVEGEENFPARGSSVESSSRSGDVYWGGGNSRMVPRSGRVLSNASAYSHLSPTGDSLSRSGFSSSTPLVFGQLPGFFFSNFNGNMSFYSPSQLACFLSLLAELRPSDLLLANVQNFVAWLTFTPPDSKAALSSEKMTVHAGIFGDFAWGKDEDDDDDSDESATDSSGRVDVPLVADHSAVGSTGTDQTQTVGGRGPCRAGERASSPLSPTAGGGSWNSQNGASSCTNSTPPLWSPLSSLAQRLPGRTSLSLGSSSATPSVQKGVSCAPGGEPGKDQVTMANRASAALSLFGKKTSSAASAHPVLQSLFPSSSAAPCRVTSDVPGPTPLSSPNVPCRTGSGGSLSATLPSRNISARMQTPSLCTPGATSTRTRGGSGPTNTRIPPVVAYPSGGGRKANGFFIFPPPVEYVPSSNRLNKTPLSPPTALRRISLCCFLAFLQRCFTAKGLFPPPGGGSTGNMAEAMYEHASVPFVDGEKDTLALDRGGGEVKEGLGYGRPKQGGQKNETVEEWWTATLRRLVRRTEKWSARILLHAQREAEREESKGGWKMLKSLWGGDKSNKTVMEADGKPSREMFTCLCVVEQYSDERLLNVQVFSSLYEWLVTVYNQQIFFARQKQIEEDAVYKLVHFGFLPRSALLPSPSQPSPHSSAEHPSSSDPQGCNSGPRNDDRWSDHRVRHIPSNESVIEEELDEIDEPFPGDSLEEGRSTGEGEDMHLLVQRLLQMTRRFHDERGLVVRSTSGDSKNSQGVGGTSYNKEETDLLSNASLHSFPSIESSALLLQQDPGLRSEEFHHTSKRSSNPPLSCTGPPDTSRPSHSPTFQTPSSSRHRTPLSSSSASQCMYTSAQEKLLSSSGTGDGSSIRREAAGPRLNRPFLAAVASYCLRLLQQVERQQVLRHQQIVHRTGAAAAATAGAARGCGSGGTSSWALMGGGSGFSAAKGLRGGAGGVGGESLGIGGVGPALYGANLFNSGPVMVLGKKAGVSQAVWDMQMCDAVAVEAMRILDLICRADAELVATVFPTIKRVCERTLAVGGGLHLFTAVFHFYLHHPPYQLFSLDFFVQQYVSHLAVYYRSVLLAIGALTFFNNNLQALIVKSSLFSRYFPVIFKLVAYHPRAAGSLLLPLLPAIVGSSTYMEVLHSLLDLPLTASFLERFDREGAAAACALSSCASKDASCGAAARAAAAAAAACDRGCPFLTALRKYLLRNEAAGGSVVWEGGGDEDVINSLQNVWRRLPITARLSAVCKVVPPSLQVYFRVLLKEAPPHYIEKVLRVLLERFLVLCPVDFYMNSLNKLFLTMVLRIFHRYPIFVITLRTQILHAVQRHLTARGALLARHLCWVMGEYASPHLLSHERWIQEGGLLNGRSVLGSDADVASWISRRGGSAGAELFSSFFDALESLAYEAIASWRRVPPASFPSSSARDCGLVPVTSSSSYSTAPVPSHHSNQQRMLPGSAVCMAPAAAGSPENVVQDRGGQCRPSGVGSASGDCAISSLPNSCNKTGGGERDGSSPRNLDFRDSGDDASAPIGRCCSNGEMTSSAGTDDQGHHDTTWRRRGGRRGGKDSPIREDFSDEKEATSSSDESESDFSSEDETSSDDDSRPYSGGGDGGDVMPAEEEADQQELRQRAFTPCFICVVITAMTKFALKYPEFMPRVVLCFSKLSRCFDTGAYAAVKARVETCLCLVAKSPACASILQAKLSHPGLYLSPGTTGFDDTWDRNLYLDLDSVRIGHLQSLSHYCHTPYNFVPGPRLHLFELASYPPPPDTLSSMSMEVTMARYLFAEQDATQSPERQGGISIPRQRRRSLPDAEDKGNENRTGPLVQGGGNNKMKVSPPLNGASSIYSPGGVVNGRMSEAGQLEWSAPVGFSVSTMSHQASWQSRACGPVPSLFNQPSVTECLAMRQLQRKQFLTP</sequence>
<evidence type="ECO:0000259" key="2">
    <source>
        <dbReference type="Pfam" id="PF14764"/>
    </source>
</evidence>
<dbReference type="Pfam" id="PF25154">
    <property type="entry name" value="TPR_AP5Z1_C"/>
    <property type="match status" value="1"/>
</dbReference>
<feature type="compositionally biased region" description="Low complexity" evidence="1">
    <location>
        <begin position="376"/>
        <end position="405"/>
    </location>
</feature>
<feature type="region of interest" description="Disordered" evidence="1">
    <location>
        <begin position="1609"/>
        <end position="1763"/>
    </location>
</feature>
<feature type="compositionally biased region" description="Low complexity" evidence="1">
    <location>
        <begin position="509"/>
        <end position="527"/>
    </location>
</feature>
<evidence type="ECO:0000259" key="4">
    <source>
        <dbReference type="Pfam" id="PF25154"/>
    </source>
</evidence>
<evidence type="ECO:0000259" key="3">
    <source>
        <dbReference type="Pfam" id="PF25153"/>
    </source>
</evidence>
<feature type="region of interest" description="Disordered" evidence="1">
    <location>
        <begin position="877"/>
        <end position="900"/>
    </location>
</feature>
<accession>A0A2C6KUR0</accession>
<feature type="compositionally biased region" description="Polar residues" evidence="1">
    <location>
        <begin position="362"/>
        <end position="375"/>
    </location>
</feature>
<feature type="compositionally biased region" description="Acidic residues" evidence="1">
    <location>
        <begin position="1724"/>
        <end position="1739"/>
    </location>
</feature>
<feature type="region of interest" description="Disordered" evidence="1">
    <location>
        <begin position="991"/>
        <end position="1010"/>
    </location>
</feature>
<dbReference type="GO" id="GO:0044599">
    <property type="term" value="C:AP-5 adaptor complex"/>
    <property type="evidence" value="ECO:0007669"/>
    <property type="project" value="InterPro"/>
</dbReference>
<dbReference type="Pfam" id="PF25153">
    <property type="entry name" value="TPR_AP5Z1"/>
    <property type="match status" value="1"/>
</dbReference>
<feature type="compositionally biased region" description="Acidic residues" evidence="1">
    <location>
        <begin position="830"/>
        <end position="842"/>
    </location>
</feature>
<evidence type="ECO:0000313" key="6">
    <source>
        <dbReference type="Proteomes" id="UP000221165"/>
    </source>
</evidence>
<evidence type="ECO:0000313" key="5">
    <source>
        <dbReference type="EMBL" id="PHJ20068.1"/>
    </source>
</evidence>
<evidence type="ECO:0000256" key="1">
    <source>
        <dbReference type="SAM" id="MobiDB-lite"/>
    </source>
</evidence>
<feature type="compositionally biased region" description="Basic and acidic residues" evidence="1">
    <location>
        <begin position="1703"/>
        <end position="1719"/>
    </location>
</feature>